<evidence type="ECO:0000256" key="3">
    <source>
        <dbReference type="ARBA" id="ARBA00022692"/>
    </source>
</evidence>
<feature type="transmembrane region" description="Helical" evidence="6">
    <location>
        <begin position="54"/>
        <end position="79"/>
    </location>
</feature>
<proteinExistence type="inferred from homology"/>
<evidence type="ECO:0000313" key="9">
    <source>
        <dbReference type="Proteomes" id="UP000051461"/>
    </source>
</evidence>
<dbReference type="PANTHER" id="PTHR46795:SF3">
    <property type="entry name" value="ABC TRANSPORTER PERMEASE"/>
    <property type="match status" value="1"/>
</dbReference>
<feature type="transmembrane region" description="Helical" evidence="6">
    <location>
        <begin position="231"/>
        <end position="252"/>
    </location>
</feature>
<feature type="transmembrane region" description="Helical" evidence="6">
    <location>
        <begin position="201"/>
        <end position="219"/>
    </location>
</feature>
<dbReference type="PANTHER" id="PTHR46795">
    <property type="entry name" value="ABC TRANSPORTER PERMEASE-RELATED-RELATED"/>
    <property type="match status" value="1"/>
</dbReference>
<accession>A0A0R1GSP4</accession>
<keyword evidence="5 6" id="KW-0472">Membrane</keyword>
<evidence type="ECO:0000256" key="5">
    <source>
        <dbReference type="ARBA" id="ARBA00023136"/>
    </source>
</evidence>
<organism evidence="8 9">
    <name type="scientific">Loigolactobacillus bifermentans DSM 20003</name>
    <dbReference type="NCBI Taxonomy" id="1423726"/>
    <lineage>
        <taxon>Bacteria</taxon>
        <taxon>Bacillati</taxon>
        <taxon>Bacillota</taxon>
        <taxon>Bacilli</taxon>
        <taxon>Lactobacillales</taxon>
        <taxon>Lactobacillaceae</taxon>
        <taxon>Loigolactobacillus</taxon>
    </lineage>
</organism>
<evidence type="ECO:0000313" key="8">
    <source>
        <dbReference type="EMBL" id="KRK35395.1"/>
    </source>
</evidence>
<keyword evidence="9" id="KW-1185">Reference proteome</keyword>
<dbReference type="InterPro" id="IPR052536">
    <property type="entry name" value="ABC-4_Integral_Memb_Prot"/>
</dbReference>
<dbReference type="PIRSF" id="PIRSF018968">
    <property type="entry name" value="ABC_permease_BceB"/>
    <property type="match status" value="1"/>
</dbReference>
<feature type="transmembrane region" description="Helical" evidence="6">
    <location>
        <begin position="575"/>
        <end position="593"/>
    </location>
</feature>
<keyword evidence="4 6" id="KW-1133">Transmembrane helix</keyword>
<evidence type="ECO:0000256" key="2">
    <source>
        <dbReference type="ARBA" id="ARBA00022475"/>
    </source>
</evidence>
<dbReference type="InterPro" id="IPR003838">
    <property type="entry name" value="ABC3_permease_C"/>
</dbReference>
<dbReference type="EMBL" id="AZDA01000079">
    <property type="protein sequence ID" value="KRK35395.1"/>
    <property type="molecule type" value="Genomic_DNA"/>
</dbReference>
<dbReference type="GO" id="GO:0005886">
    <property type="term" value="C:plasma membrane"/>
    <property type="evidence" value="ECO:0007669"/>
    <property type="project" value="UniProtKB-SubCell"/>
</dbReference>
<feature type="transmembrane region" description="Helical" evidence="6">
    <location>
        <begin position="17"/>
        <end position="34"/>
    </location>
</feature>
<feature type="transmembrane region" description="Helical" evidence="6">
    <location>
        <begin position="146"/>
        <end position="170"/>
    </location>
</feature>
<dbReference type="STRING" id="1423726.FC07_GL000122"/>
<evidence type="ECO:0000256" key="4">
    <source>
        <dbReference type="ARBA" id="ARBA00022989"/>
    </source>
</evidence>
<dbReference type="PATRIC" id="fig|1423726.3.peg.130"/>
<feature type="transmembrane region" description="Helical" evidence="6">
    <location>
        <begin position="536"/>
        <end position="555"/>
    </location>
</feature>
<protein>
    <submittedName>
        <fullName evidence="8">Peptide ABC transporter permease transmembrane protein</fullName>
    </submittedName>
</protein>
<dbReference type="InterPro" id="IPR027022">
    <property type="entry name" value="ABC_permease_BceB-typ"/>
</dbReference>
<feature type="domain" description="ABC3 transporter permease C-terminal" evidence="7">
    <location>
        <begin position="60"/>
        <end position="170"/>
    </location>
</feature>
<dbReference type="AlphaFoldDB" id="A0A0R1GSP4"/>
<feature type="transmembrane region" description="Helical" evidence="6">
    <location>
        <begin position="284"/>
        <end position="305"/>
    </location>
</feature>
<reference evidence="8 9" key="1">
    <citation type="journal article" date="2015" name="Genome Announc.">
        <title>Expanding the biotechnology potential of lactobacilli through comparative genomics of 213 strains and associated genera.</title>
        <authorList>
            <person name="Sun Z."/>
            <person name="Harris H.M."/>
            <person name="McCann A."/>
            <person name="Guo C."/>
            <person name="Argimon S."/>
            <person name="Zhang W."/>
            <person name="Yang X."/>
            <person name="Jeffery I.B."/>
            <person name="Cooney J.C."/>
            <person name="Kagawa T.F."/>
            <person name="Liu W."/>
            <person name="Song Y."/>
            <person name="Salvetti E."/>
            <person name="Wrobel A."/>
            <person name="Rasinkangas P."/>
            <person name="Parkhill J."/>
            <person name="Rea M.C."/>
            <person name="O'Sullivan O."/>
            <person name="Ritari J."/>
            <person name="Douillard F.P."/>
            <person name="Paul Ross R."/>
            <person name="Yang R."/>
            <person name="Briner A.E."/>
            <person name="Felis G.E."/>
            <person name="de Vos W.M."/>
            <person name="Barrangou R."/>
            <person name="Klaenhammer T.R."/>
            <person name="Caufield P.W."/>
            <person name="Cui Y."/>
            <person name="Zhang H."/>
            <person name="O'Toole P.W."/>
        </authorList>
    </citation>
    <scope>NUCLEOTIDE SEQUENCE [LARGE SCALE GENOMIC DNA]</scope>
    <source>
        <strain evidence="8 9">DSM 20003</strain>
    </source>
</reference>
<comment type="similarity">
    <text evidence="6">Belongs to the ABC-4 integral membrane protein family.</text>
</comment>
<gene>
    <name evidence="8" type="ORF">FC07_GL000122</name>
</gene>
<evidence type="ECO:0000256" key="1">
    <source>
        <dbReference type="ARBA" id="ARBA00004651"/>
    </source>
</evidence>
<dbReference type="Pfam" id="PF02687">
    <property type="entry name" value="FtsX"/>
    <property type="match status" value="1"/>
</dbReference>
<name>A0A0R1GSP4_9LACO</name>
<comment type="subcellular location">
    <subcellularLocation>
        <location evidence="1 6">Cell membrane</location>
        <topology evidence="1 6">Multi-pass membrane protein</topology>
    </subcellularLocation>
</comment>
<keyword evidence="3 6" id="KW-0812">Transmembrane</keyword>
<sequence length="602" mass="67988">MLWKLALTGIKSRLRDYLVLLSGLAMASAIFYMFEALALNKSFVTSNSPVSMAFLVFQFGSVLLAIITFIYLLYANNFLLSMRQRDYGLFMVLGAKGRKLGQLIFIETLVIGSVATVLGLLIGLGLTELTGHLLLSRMHLTVHHFTPFYGPAMISTLIFFGVLFLLAAIVNQVQLRRTPVLTLLHRDTQPTHLQRQPRGQFFQSLLGLILLAIGYWSMIKIDVLKMSSIGIALVTIVVGTFLLFRALFTWCLQCLKRREHFAYHGLNNFVLAQLQFRLHDLNRMLTLVTLLFALALGALTVGMGFQSQLHNIADVSPYDVVLHDPTAAQQKKAAQLDIKRQWQVDYKVVKGTVYFNRAQFTQPLLAIHQSTTTSQKAYREIKPSELTLAKQQQWQQTLNDWLRPNDYGHPVRVVDAGAYQALQGPHYRVVAIQTKNFYQALPQIKQLVITDNQENHFPSSVGLVLSKYQSYELMNSLVSGLEFMGFFLGIAFLAMLASCLMFKILAGAANDRRRYQMLGKIGTRSKLLRRSVNREIGVLFALPAVLGVVHVLFGLQLFEVSGLLTHPYRDLLVPFSIFGILYLGYYGLTVKLYQHLVLPKFK</sequence>
<feature type="transmembrane region" description="Helical" evidence="6">
    <location>
        <begin position="100"/>
        <end position="126"/>
    </location>
</feature>
<dbReference type="OrthoDB" id="1705903at2"/>
<dbReference type="RefSeq" id="WP_057904707.1">
    <property type="nucleotide sequence ID" value="NZ_AZDA01000079.1"/>
</dbReference>
<evidence type="ECO:0000256" key="6">
    <source>
        <dbReference type="PIRNR" id="PIRNR018968"/>
    </source>
</evidence>
<keyword evidence="6" id="KW-0813">Transport</keyword>
<dbReference type="Proteomes" id="UP000051461">
    <property type="component" value="Unassembled WGS sequence"/>
</dbReference>
<comment type="caution">
    <text evidence="8">The sequence shown here is derived from an EMBL/GenBank/DDBJ whole genome shotgun (WGS) entry which is preliminary data.</text>
</comment>
<keyword evidence="2 6" id="KW-1003">Cell membrane</keyword>
<feature type="transmembrane region" description="Helical" evidence="6">
    <location>
        <begin position="483"/>
        <end position="506"/>
    </location>
</feature>
<evidence type="ECO:0000259" key="7">
    <source>
        <dbReference type="Pfam" id="PF02687"/>
    </source>
</evidence>
<dbReference type="GO" id="GO:0055085">
    <property type="term" value="P:transmembrane transport"/>
    <property type="evidence" value="ECO:0007669"/>
    <property type="project" value="UniProtKB-UniRule"/>
</dbReference>